<gene>
    <name evidence="5" type="ORF">FJU08_15240</name>
</gene>
<evidence type="ECO:0000256" key="3">
    <source>
        <dbReference type="ARBA" id="ARBA00023163"/>
    </source>
</evidence>
<dbReference type="SMART" id="SM00895">
    <property type="entry name" value="FCD"/>
    <property type="match status" value="1"/>
</dbReference>
<dbReference type="Pfam" id="PF00392">
    <property type="entry name" value="GntR"/>
    <property type="match status" value="1"/>
</dbReference>
<feature type="domain" description="HTH gntR-type" evidence="4">
    <location>
        <begin position="17"/>
        <end position="85"/>
    </location>
</feature>
<dbReference type="PROSITE" id="PS50949">
    <property type="entry name" value="HTH_GNTR"/>
    <property type="match status" value="1"/>
</dbReference>
<organism evidence="5 6">
    <name type="scientific">Martelella alba</name>
    <dbReference type="NCBI Taxonomy" id="2590451"/>
    <lineage>
        <taxon>Bacteria</taxon>
        <taxon>Pseudomonadati</taxon>
        <taxon>Pseudomonadota</taxon>
        <taxon>Alphaproteobacteria</taxon>
        <taxon>Hyphomicrobiales</taxon>
        <taxon>Aurantimonadaceae</taxon>
        <taxon>Martelella</taxon>
    </lineage>
</organism>
<dbReference type="SUPFAM" id="SSF46785">
    <property type="entry name" value="Winged helix' DNA-binding domain"/>
    <property type="match status" value="1"/>
</dbReference>
<dbReference type="SMART" id="SM00345">
    <property type="entry name" value="HTH_GNTR"/>
    <property type="match status" value="1"/>
</dbReference>
<dbReference type="InterPro" id="IPR000524">
    <property type="entry name" value="Tscrpt_reg_HTH_GntR"/>
</dbReference>
<dbReference type="PANTHER" id="PTHR43537:SF5">
    <property type="entry name" value="UXU OPERON TRANSCRIPTIONAL REGULATOR"/>
    <property type="match status" value="1"/>
</dbReference>
<dbReference type="PRINTS" id="PR00035">
    <property type="entry name" value="HTHGNTR"/>
</dbReference>
<evidence type="ECO:0000256" key="2">
    <source>
        <dbReference type="ARBA" id="ARBA00023125"/>
    </source>
</evidence>
<keyword evidence="1" id="KW-0805">Transcription regulation</keyword>
<evidence type="ECO:0000313" key="6">
    <source>
        <dbReference type="Proteomes" id="UP000318801"/>
    </source>
</evidence>
<evidence type="ECO:0000259" key="4">
    <source>
        <dbReference type="PROSITE" id="PS50949"/>
    </source>
</evidence>
<evidence type="ECO:0000313" key="5">
    <source>
        <dbReference type="EMBL" id="TPW29202.1"/>
    </source>
</evidence>
<dbReference type="OrthoDB" id="7989071at2"/>
<protein>
    <submittedName>
        <fullName evidence="5">FadR family transcriptional regulator</fullName>
    </submittedName>
</protein>
<proteinExistence type="predicted"/>
<dbReference type="GO" id="GO:0003677">
    <property type="term" value="F:DNA binding"/>
    <property type="evidence" value="ECO:0007669"/>
    <property type="project" value="UniProtKB-KW"/>
</dbReference>
<keyword evidence="3" id="KW-0804">Transcription</keyword>
<dbReference type="EMBL" id="VHLG01000010">
    <property type="protein sequence ID" value="TPW29202.1"/>
    <property type="molecule type" value="Genomic_DNA"/>
</dbReference>
<dbReference type="InterPro" id="IPR036390">
    <property type="entry name" value="WH_DNA-bd_sf"/>
</dbReference>
<dbReference type="PANTHER" id="PTHR43537">
    <property type="entry name" value="TRANSCRIPTIONAL REGULATOR, GNTR FAMILY"/>
    <property type="match status" value="1"/>
</dbReference>
<evidence type="ECO:0000256" key="1">
    <source>
        <dbReference type="ARBA" id="ARBA00023015"/>
    </source>
</evidence>
<dbReference type="Pfam" id="PF07729">
    <property type="entry name" value="FCD"/>
    <property type="match status" value="1"/>
</dbReference>
<dbReference type="InterPro" id="IPR008920">
    <property type="entry name" value="TF_FadR/GntR_C"/>
</dbReference>
<reference evidence="5 6" key="1">
    <citation type="submission" date="2019-06" db="EMBL/GenBank/DDBJ databases">
        <authorList>
            <person name="Li M."/>
        </authorList>
    </citation>
    <scope>NUCLEOTIDE SEQUENCE [LARGE SCALE GENOMIC DNA]</scope>
    <source>
        <strain evidence="5 6">BGMRC2036</strain>
    </source>
</reference>
<dbReference type="RefSeq" id="WP_141149876.1">
    <property type="nucleotide sequence ID" value="NZ_VHLG01000010.1"/>
</dbReference>
<keyword evidence="6" id="KW-1185">Reference proteome</keyword>
<dbReference type="InterPro" id="IPR011711">
    <property type="entry name" value="GntR_C"/>
</dbReference>
<dbReference type="SUPFAM" id="SSF48008">
    <property type="entry name" value="GntR ligand-binding domain-like"/>
    <property type="match status" value="1"/>
</dbReference>
<dbReference type="Gene3D" id="1.20.120.530">
    <property type="entry name" value="GntR ligand-binding domain-like"/>
    <property type="match status" value="1"/>
</dbReference>
<comment type="caution">
    <text evidence="5">The sequence shown here is derived from an EMBL/GenBank/DDBJ whole genome shotgun (WGS) entry which is preliminary data.</text>
</comment>
<dbReference type="Gene3D" id="1.10.10.10">
    <property type="entry name" value="Winged helix-like DNA-binding domain superfamily/Winged helix DNA-binding domain"/>
    <property type="match status" value="1"/>
</dbReference>
<sequence length="239" mass="26394">MTSEQSAARYIEPIGKKTRGAQVLDALADMVEKAGLKVGDRLPPETTLAERCGVGRSTVREALNRWEGLGIIRRKQGDGTYLTASVRSYHDFVPTSVRLEGEALLRLMQVRRALEQSVVRLAAENATPEQCRDIALKCDVLLDLVASGQPWHQADADFHAAVYDASANPMFGRILQRVDEVLERSKESPFGQKEFGLASFPMHRDLSDAIAAHQPDAAVLAIDQIIDSVEDEIRRMADL</sequence>
<dbReference type="GO" id="GO:0003700">
    <property type="term" value="F:DNA-binding transcription factor activity"/>
    <property type="evidence" value="ECO:0007669"/>
    <property type="project" value="InterPro"/>
</dbReference>
<dbReference type="InterPro" id="IPR036388">
    <property type="entry name" value="WH-like_DNA-bd_sf"/>
</dbReference>
<accession>A0A506U4C2</accession>
<name>A0A506U4C2_9HYPH</name>
<dbReference type="CDD" id="cd07377">
    <property type="entry name" value="WHTH_GntR"/>
    <property type="match status" value="1"/>
</dbReference>
<dbReference type="AlphaFoldDB" id="A0A506U4C2"/>
<dbReference type="Proteomes" id="UP000318801">
    <property type="component" value="Unassembled WGS sequence"/>
</dbReference>
<keyword evidence="2" id="KW-0238">DNA-binding</keyword>